<evidence type="ECO:0000313" key="2">
    <source>
        <dbReference type="Proteomes" id="UP001497535"/>
    </source>
</evidence>
<gene>
    <name evidence="1" type="ORF">MENTE1834_LOCUS26582</name>
</gene>
<organism evidence="1 2">
    <name type="scientific">Meloidogyne enterolobii</name>
    <name type="common">Root-knot nematode worm</name>
    <name type="synonym">Meloidogyne mayaguensis</name>
    <dbReference type="NCBI Taxonomy" id="390850"/>
    <lineage>
        <taxon>Eukaryota</taxon>
        <taxon>Metazoa</taxon>
        <taxon>Ecdysozoa</taxon>
        <taxon>Nematoda</taxon>
        <taxon>Chromadorea</taxon>
        <taxon>Rhabditida</taxon>
        <taxon>Tylenchina</taxon>
        <taxon>Tylenchomorpha</taxon>
        <taxon>Tylenchoidea</taxon>
        <taxon>Meloidogynidae</taxon>
        <taxon>Meloidogyninae</taxon>
        <taxon>Meloidogyne</taxon>
    </lineage>
</organism>
<accession>A0ACB0ZK95</accession>
<sequence>MIRKPSDETDSRDKNGISFQSFLIRNCRIRTCVSAIVVTPFKHPKAQNHP</sequence>
<proteinExistence type="predicted"/>
<reference evidence="1" key="1">
    <citation type="submission" date="2023-11" db="EMBL/GenBank/DDBJ databases">
        <authorList>
            <person name="Poullet M."/>
        </authorList>
    </citation>
    <scope>NUCLEOTIDE SEQUENCE</scope>
    <source>
        <strain evidence="1">E1834</strain>
    </source>
</reference>
<dbReference type="EMBL" id="CAVMJV010000038">
    <property type="protein sequence ID" value="CAK5079470.1"/>
    <property type="molecule type" value="Genomic_DNA"/>
</dbReference>
<protein>
    <submittedName>
        <fullName evidence="1">Uncharacterized protein</fullName>
    </submittedName>
</protein>
<dbReference type="Proteomes" id="UP001497535">
    <property type="component" value="Unassembled WGS sequence"/>
</dbReference>
<evidence type="ECO:0000313" key="1">
    <source>
        <dbReference type="EMBL" id="CAK5079470.1"/>
    </source>
</evidence>
<comment type="caution">
    <text evidence="1">The sequence shown here is derived from an EMBL/GenBank/DDBJ whole genome shotgun (WGS) entry which is preliminary data.</text>
</comment>
<name>A0ACB0ZK95_MELEN</name>
<keyword evidence="2" id="KW-1185">Reference proteome</keyword>